<accession>A0A7S0KQN8</accession>
<comment type="similarity">
    <text evidence="1">Belongs to the CIA30 family.</text>
</comment>
<organism evidence="3">
    <name type="scientific">Ostreococcus mediterraneus</name>
    <dbReference type="NCBI Taxonomy" id="1486918"/>
    <lineage>
        <taxon>Eukaryota</taxon>
        <taxon>Viridiplantae</taxon>
        <taxon>Chlorophyta</taxon>
        <taxon>Mamiellophyceae</taxon>
        <taxon>Mamiellales</taxon>
        <taxon>Bathycoccaceae</taxon>
        <taxon>Ostreococcus</taxon>
    </lineage>
</organism>
<proteinExistence type="inferred from homology"/>
<sequence>MAMIAANPARAFGVTTPRACFKRATRARTTPRANLVDDFFDAVLPKPLTQARKSMEFFDGPGGMLAKVIPWNAKPTVEAPRVDVDGVVFDFSRMRGDEFAAKFSSLNDVVMGGRSDADVVLENGRAVMRGVTEDQFGGFASFKCRDFDRALDLSAYDGLSLTCAGDGLRYKVIAYDSDDSFNVAFHQTFECPIEMREVKVRFGDFVPVKRGRAVAKSDPEYRTFDGKRIVSLQFMLSKFDYGMENLNTNYKPGAFEFQLARVEAYKD</sequence>
<name>A0A7S0KQN8_9CHLO</name>
<dbReference type="InterPro" id="IPR039131">
    <property type="entry name" value="NDUFAF1"/>
</dbReference>
<dbReference type="PANTHER" id="PTHR13194:SF19">
    <property type="entry name" value="NAD(P)-BINDING ROSSMANN-FOLD SUPERFAMILY PROTEIN"/>
    <property type="match status" value="1"/>
</dbReference>
<dbReference type="SUPFAM" id="SSF49785">
    <property type="entry name" value="Galactose-binding domain-like"/>
    <property type="match status" value="1"/>
</dbReference>
<dbReference type="EMBL" id="HBEW01008897">
    <property type="protein sequence ID" value="CAD8589470.1"/>
    <property type="molecule type" value="Transcribed_RNA"/>
</dbReference>
<gene>
    <name evidence="3" type="ORF">OMED0929_LOCUS7497</name>
</gene>
<feature type="domain" description="NADH:ubiquinone oxidoreductase intermediate-associated protein 30" evidence="2">
    <location>
        <begin position="96"/>
        <end position="249"/>
    </location>
</feature>
<protein>
    <recommendedName>
        <fullName evidence="2">NADH:ubiquinone oxidoreductase intermediate-associated protein 30 domain-containing protein</fullName>
    </recommendedName>
</protein>
<reference evidence="3" key="1">
    <citation type="submission" date="2021-01" db="EMBL/GenBank/DDBJ databases">
        <authorList>
            <person name="Corre E."/>
            <person name="Pelletier E."/>
            <person name="Niang G."/>
            <person name="Scheremetjew M."/>
            <person name="Finn R."/>
            <person name="Kale V."/>
            <person name="Holt S."/>
            <person name="Cochrane G."/>
            <person name="Meng A."/>
            <person name="Brown T."/>
            <person name="Cohen L."/>
        </authorList>
    </citation>
    <scope>NUCLEOTIDE SEQUENCE</scope>
    <source>
        <strain evidence="3">Clade-D-RCC2572</strain>
    </source>
</reference>
<dbReference type="Pfam" id="PF08547">
    <property type="entry name" value="CIA30"/>
    <property type="match status" value="1"/>
</dbReference>
<dbReference type="PANTHER" id="PTHR13194">
    <property type="entry name" value="COMPLEX I INTERMEDIATE-ASSOCIATED PROTEIN 30"/>
    <property type="match status" value="1"/>
</dbReference>
<dbReference type="GO" id="GO:0010257">
    <property type="term" value="P:NADH dehydrogenase complex assembly"/>
    <property type="evidence" value="ECO:0007669"/>
    <property type="project" value="TreeGrafter"/>
</dbReference>
<evidence type="ECO:0000259" key="2">
    <source>
        <dbReference type="Pfam" id="PF08547"/>
    </source>
</evidence>
<evidence type="ECO:0000313" key="3">
    <source>
        <dbReference type="EMBL" id="CAD8589470.1"/>
    </source>
</evidence>
<dbReference type="GO" id="GO:0051082">
    <property type="term" value="F:unfolded protein binding"/>
    <property type="evidence" value="ECO:0007669"/>
    <property type="project" value="TreeGrafter"/>
</dbReference>
<dbReference type="AlphaFoldDB" id="A0A7S0KQN8"/>
<dbReference type="InterPro" id="IPR013857">
    <property type="entry name" value="NADH-UbQ_OxRdtase-assoc_prot30"/>
</dbReference>
<evidence type="ECO:0000256" key="1">
    <source>
        <dbReference type="ARBA" id="ARBA00007884"/>
    </source>
</evidence>
<dbReference type="InterPro" id="IPR008979">
    <property type="entry name" value="Galactose-bd-like_sf"/>
</dbReference>